<name>A0A0A9ACP6_ARUDO</name>
<dbReference type="AlphaFoldDB" id="A0A0A9ACP6"/>
<protein>
    <submittedName>
        <fullName evidence="1">Uncharacterized protein</fullName>
    </submittedName>
</protein>
<proteinExistence type="predicted"/>
<reference evidence="1" key="2">
    <citation type="journal article" date="2015" name="Data Brief">
        <title>Shoot transcriptome of the giant reed, Arundo donax.</title>
        <authorList>
            <person name="Barrero R.A."/>
            <person name="Guerrero F.D."/>
            <person name="Moolhuijzen P."/>
            <person name="Goolsby J.A."/>
            <person name="Tidwell J."/>
            <person name="Bellgard S.E."/>
            <person name="Bellgard M.I."/>
        </authorList>
    </citation>
    <scope>NUCLEOTIDE SEQUENCE</scope>
    <source>
        <tissue evidence="1">Shoot tissue taken approximately 20 cm above the soil surface</tissue>
    </source>
</reference>
<organism evidence="1">
    <name type="scientific">Arundo donax</name>
    <name type="common">Giant reed</name>
    <name type="synonym">Donax arundinaceus</name>
    <dbReference type="NCBI Taxonomy" id="35708"/>
    <lineage>
        <taxon>Eukaryota</taxon>
        <taxon>Viridiplantae</taxon>
        <taxon>Streptophyta</taxon>
        <taxon>Embryophyta</taxon>
        <taxon>Tracheophyta</taxon>
        <taxon>Spermatophyta</taxon>
        <taxon>Magnoliopsida</taxon>
        <taxon>Liliopsida</taxon>
        <taxon>Poales</taxon>
        <taxon>Poaceae</taxon>
        <taxon>PACMAD clade</taxon>
        <taxon>Arundinoideae</taxon>
        <taxon>Arundineae</taxon>
        <taxon>Arundo</taxon>
    </lineage>
</organism>
<dbReference type="EMBL" id="GBRH01251160">
    <property type="protein sequence ID" value="JAD46735.1"/>
    <property type="molecule type" value="Transcribed_RNA"/>
</dbReference>
<evidence type="ECO:0000313" key="1">
    <source>
        <dbReference type="EMBL" id="JAD46735.1"/>
    </source>
</evidence>
<accession>A0A0A9ACP6</accession>
<reference evidence="1" key="1">
    <citation type="submission" date="2014-09" db="EMBL/GenBank/DDBJ databases">
        <authorList>
            <person name="Magalhaes I.L.F."/>
            <person name="Oliveira U."/>
            <person name="Santos F.R."/>
            <person name="Vidigal T.H.D.A."/>
            <person name="Brescovit A.D."/>
            <person name="Santos A.J."/>
        </authorList>
    </citation>
    <scope>NUCLEOTIDE SEQUENCE</scope>
    <source>
        <tissue evidence="1">Shoot tissue taken approximately 20 cm above the soil surface</tissue>
    </source>
</reference>
<sequence length="73" mass="7966">MKTGPSIFISSTTWSKRCTIISKKDNGNTISSMDIVSAISFCKASKLLGSITFCTTMLKKWQTLLLPTLCTDA</sequence>